<evidence type="ECO:0000313" key="6">
    <source>
        <dbReference type="EMBL" id="RKP18894.1"/>
    </source>
</evidence>
<dbReference type="PANTHER" id="PTHR19965:SF35">
    <property type="entry name" value="RNA ANNEALING PROTEIN YRA1"/>
    <property type="match status" value="1"/>
</dbReference>
<dbReference type="PROSITE" id="PS50102">
    <property type="entry name" value="RRM"/>
    <property type="match status" value="1"/>
</dbReference>
<organism evidence="5 7">
    <name type="scientific">Rozella allomycis (strain CSF55)</name>
    <dbReference type="NCBI Taxonomy" id="988480"/>
    <lineage>
        <taxon>Eukaryota</taxon>
        <taxon>Fungi</taxon>
        <taxon>Fungi incertae sedis</taxon>
        <taxon>Cryptomycota</taxon>
        <taxon>Cryptomycota incertae sedis</taxon>
        <taxon>Rozella</taxon>
    </lineage>
</organism>
<dbReference type="OrthoDB" id="1049195at2759"/>
<feature type="compositionally biased region" description="Polar residues" evidence="3">
    <location>
        <begin position="217"/>
        <end position="226"/>
    </location>
</feature>
<dbReference type="EMBL" id="KE561198">
    <property type="protein sequence ID" value="EPZ31994.1"/>
    <property type="molecule type" value="Genomic_DNA"/>
</dbReference>
<keyword evidence="7" id="KW-1185">Reference proteome</keyword>
<dbReference type="EMBL" id="ML005340">
    <property type="protein sequence ID" value="RKP18894.1"/>
    <property type="molecule type" value="Genomic_DNA"/>
</dbReference>
<dbReference type="PANTHER" id="PTHR19965">
    <property type="entry name" value="RNA AND EXPORT FACTOR BINDING PROTEIN"/>
    <property type="match status" value="1"/>
</dbReference>
<dbReference type="InterPro" id="IPR000504">
    <property type="entry name" value="RRM_dom"/>
</dbReference>
<dbReference type="InterPro" id="IPR051229">
    <property type="entry name" value="ALYREF_mRNA_export"/>
</dbReference>
<dbReference type="STRING" id="988480.A0A075APG6"/>
<feature type="compositionally biased region" description="Basic and acidic residues" evidence="3">
    <location>
        <begin position="21"/>
        <end position="48"/>
    </location>
</feature>
<dbReference type="GO" id="GO:0005634">
    <property type="term" value="C:nucleus"/>
    <property type="evidence" value="ECO:0007669"/>
    <property type="project" value="TreeGrafter"/>
</dbReference>
<keyword evidence="1 2" id="KW-0694">RNA-binding</keyword>
<reference evidence="5 7" key="1">
    <citation type="journal article" date="2013" name="Curr. Biol.">
        <title>Shared signatures of parasitism and phylogenomics unite Cryptomycota and microsporidia.</title>
        <authorList>
            <person name="James T.Y."/>
            <person name="Pelin A."/>
            <person name="Bonen L."/>
            <person name="Ahrendt S."/>
            <person name="Sain D."/>
            <person name="Corradi N."/>
            <person name="Stajich J.E."/>
        </authorList>
    </citation>
    <scope>NUCLEOTIDE SEQUENCE [LARGE SCALE GENOMIC DNA]</scope>
    <source>
        <strain evidence="5 7">CSF55</strain>
        <strain evidence="5 7">CSF55</strain>
    </source>
</reference>
<name>A0A075APG6_ROZAC</name>
<evidence type="ECO:0000313" key="5">
    <source>
        <dbReference type="EMBL" id="EPZ31994.1"/>
    </source>
</evidence>
<proteinExistence type="predicted"/>
<dbReference type="SMART" id="SM00360">
    <property type="entry name" value="RRM"/>
    <property type="match status" value="1"/>
</dbReference>
<dbReference type="Gene3D" id="3.30.70.330">
    <property type="match status" value="1"/>
</dbReference>
<feature type="compositionally biased region" description="Basic and acidic residues" evidence="3">
    <location>
        <begin position="169"/>
        <end position="183"/>
    </location>
</feature>
<reference evidence="6" key="3">
    <citation type="submission" date="2018-08" db="EMBL/GenBank/DDBJ databases">
        <title>Leveraging single-cell genomics to expand the Fungal Tree of Life.</title>
        <authorList>
            <consortium name="DOE Joint Genome Institute"/>
            <person name="Ahrendt S.R."/>
            <person name="Quandt C.A."/>
            <person name="Ciobanu D."/>
            <person name="Clum A."/>
            <person name="Salamov A."/>
            <person name="Andreopoulos B."/>
            <person name="Cheng J.-F."/>
            <person name="Woyke T."/>
            <person name="Pelin A."/>
            <person name="Henrissat B."/>
            <person name="Reynolds N."/>
            <person name="Benny G.L."/>
            <person name="Smith M.E."/>
            <person name="James T.Y."/>
            <person name="Grigoriev I.V."/>
        </authorList>
    </citation>
    <scope>NUCLEOTIDE SEQUENCE</scope>
    <source>
        <strain evidence="6">CSF55</strain>
    </source>
</reference>
<evidence type="ECO:0000313" key="8">
    <source>
        <dbReference type="Proteomes" id="UP000281549"/>
    </source>
</evidence>
<feature type="region of interest" description="Disordered" evidence="3">
    <location>
        <begin position="1"/>
        <end position="54"/>
    </location>
</feature>
<dbReference type="Proteomes" id="UP000030755">
    <property type="component" value="Unassembled WGS sequence"/>
</dbReference>
<dbReference type="InterPro" id="IPR035979">
    <property type="entry name" value="RBD_domain_sf"/>
</dbReference>
<feature type="region of interest" description="Disordered" evidence="3">
    <location>
        <begin position="169"/>
        <end position="236"/>
    </location>
</feature>
<reference evidence="8" key="2">
    <citation type="journal article" date="2018" name="Nat. Microbiol.">
        <title>Leveraging single-cell genomics to expand the fungal tree of life.</title>
        <authorList>
            <person name="Ahrendt S.R."/>
            <person name="Quandt C.A."/>
            <person name="Ciobanu D."/>
            <person name="Clum A."/>
            <person name="Salamov A."/>
            <person name="Andreopoulos B."/>
            <person name="Cheng J.F."/>
            <person name="Woyke T."/>
            <person name="Pelin A."/>
            <person name="Henrissat B."/>
            <person name="Reynolds N.K."/>
            <person name="Benny G.L."/>
            <person name="Smith M.E."/>
            <person name="James T.Y."/>
            <person name="Grigoriev I.V."/>
        </authorList>
    </citation>
    <scope>NUCLEOTIDE SEQUENCE [LARGE SCALE GENOMIC DNA]</scope>
    <source>
        <strain evidence="8">CSF55</strain>
    </source>
</reference>
<dbReference type="Pfam" id="PF13865">
    <property type="entry name" value="FoP_duplication"/>
    <property type="match status" value="1"/>
</dbReference>
<dbReference type="OMA" id="WIWHCIA"/>
<dbReference type="AlphaFoldDB" id="A0A075APG6"/>
<dbReference type="InterPro" id="IPR025715">
    <property type="entry name" value="FoP_C"/>
</dbReference>
<feature type="compositionally biased region" description="Basic and acidic residues" evidence="3">
    <location>
        <begin position="190"/>
        <end position="204"/>
    </location>
</feature>
<evidence type="ECO:0000313" key="7">
    <source>
        <dbReference type="Proteomes" id="UP000030755"/>
    </source>
</evidence>
<sequence length="236" mass="27842">MAHLLNMSLDEVIEQNRKRKTQDNRGSDFSRRERRRDNRQDYHSRGDRNYPSFRVERRVRHERFERRPYRDNQRYDRGPRVQERTVVSIENLSHEVSEAELRDIFERTGPINRIKIDYDSAGRSNGSAEVHYKFKDDSYKAVTSFNNMTLAGLNIRVAAIKKEIPQRNNFRDNHRGFKRDRYARGPRYSGRKDENDRKPPKSAEELDADMEAYMSKNDVNGGTSNLPEGDAMDLGL</sequence>
<protein>
    <submittedName>
        <fullName evidence="6">RNA-binding domain-containing protein</fullName>
    </submittedName>
</protein>
<dbReference type="GO" id="GO:0006406">
    <property type="term" value="P:mRNA export from nucleus"/>
    <property type="evidence" value="ECO:0007669"/>
    <property type="project" value="TreeGrafter"/>
</dbReference>
<evidence type="ECO:0000256" key="3">
    <source>
        <dbReference type="SAM" id="MobiDB-lite"/>
    </source>
</evidence>
<dbReference type="InterPro" id="IPR012677">
    <property type="entry name" value="Nucleotide-bd_a/b_plait_sf"/>
</dbReference>
<evidence type="ECO:0000256" key="2">
    <source>
        <dbReference type="PROSITE-ProRule" id="PRU00176"/>
    </source>
</evidence>
<dbReference type="SMART" id="SM01218">
    <property type="entry name" value="FoP_duplication"/>
    <property type="match status" value="1"/>
</dbReference>
<accession>A0A075APG6</accession>
<feature type="domain" description="RRM" evidence="4">
    <location>
        <begin position="85"/>
        <end position="162"/>
    </location>
</feature>
<evidence type="ECO:0000256" key="1">
    <source>
        <dbReference type="ARBA" id="ARBA00022884"/>
    </source>
</evidence>
<dbReference type="Pfam" id="PF00076">
    <property type="entry name" value="RRM_1"/>
    <property type="match status" value="1"/>
</dbReference>
<dbReference type="HOGENOM" id="CLU_1175992_0_0_1"/>
<gene>
    <name evidence="5" type="ORF">O9G_004796</name>
    <name evidence="6" type="ORF">ROZALSC1DRAFT_29454</name>
</gene>
<dbReference type="Proteomes" id="UP000281549">
    <property type="component" value="Unassembled WGS sequence"/>
</dbReference>
<evidence type="ECO:0000259" key="4">
    <source>
        <dbReference type="PROSITE" id="PS50102"/>
    </source>
</evidence>
<dbReference type="SUPFAM" id="SSF54928">
    <property type="entry name" value="RNA-binding domain, RBD"/>
    <property type="match status" value="1"/>
</dbReference>
<dbReference type="GO" id="GO:0003729">
    <property type="term" value="F:mRNA binding"/>
    <property type="evidence" value="ECO:0007669"/>
    <property type="project" value="TreeGrafter"/>
</dbReference>